<dbReference type="InterPro" id="IPR049900">
    <property type="entry name" value="PKS_mFAS_DH"/>
</dbReference>
<dbReference type="AlphaFoldDB" id="A0AAN7VU74"/>
<protein>
    <recommendedName>
        <fullName evidence="4">PKS/mFAS DH domain-containing protein</fullName>
    </recommendedName>
</protein>
<reference evidence="5" key="1">
    <citation type="submission" date="2023-08" db="EMBL/GenBank/DDBJ databases">
        <title>Black Yeasts Isolated from many extreme environments.</title>
        <authorList>
            <person name="Coleine C."/>
            <person name="Stajich J.E."/>
            <person name="Selbmann L."/>
        </authorList>
    </citation>
    <scope>NUCLEOTIDE SEQUENCE</scope>
    <source>
        <strain evidence="5">CCFEE 5810</strain>
    </source>
</reference>
<gene>
    <name evidence="5" type="ORF">LTR97_010531</name>
</gene>
<dbReference type="InterPro" id="IPR030918">
    <property type="entry name" value="PT_fungal_PKS"/>
</dbReference>
<evidence type="ECO:0000259" key="4">
    <source>
        <dbReference type="PROSITE" id="PS52019"/>
    </source>
</evidence>
<feature type="region of interest" description="C-terminal hotdog fold" evidence="3">
    <location>
        <begin position="191"/>
        <end position="352"/>
    </location>
</feature>
<evidence type="ECO:0000256" key="2">
    <source>
        <dbReference type="ARBA" id="ARBA00022553"/>
    </source>
</evidence>
<feature type="active site" description="Proton donor; for dehydratase activity" evidence="3">
    <location>
        <position position="250"/>
    </location>
</feature>
<dbReference type="PROSITE" id="PS52019">
    <property type="entry name" value="PKS_MFAS_DH"/>
    <property type="match status" value="1"/>
</dbReference>
<keyword evidence="1" id="KW-0596">Phosphopantetheine</keyword>
<dbReference type="Proteomes" id="UP001310594">
    <property type="component" value="Unassembled WGS sequence"/>
</dbReference>
<feature type="active site" description="Proton acceptor; for dehydratase activity" evidence="3">
    <location>
        <position position="49"/>
    </location>
</feature>
<evidence type="ECO:0000313" key="5">
    <source>
        <dbReference type="EMBL" id="KAK5693055.1"/>
    </source>
</evidence>
<proteinExistence type="predicted"/>
<dbReference type="Gene3D" id="3.10.129.110">
    <property type="entry name" value="Polyketide synthase dehydratase"/>
    <property type="match status" value="1"/>
</dbReference>
<sequence>MPSPATPSHLLPGTPYTITHSNFTSKDHGTMTISCNLASPAINPVIAGHIINNIQLVPSGLYGDMAAVVARYIWKNLRSDTNAEDIGVNVCNMHVDKTFIPKIQDAGVREEWFEMSAHATLTPSADGESMGSIDCKFRKLNDPKFADDFAGCTVRFESLSTWKHSWAPTTSLIVTQISNLLARSTVNSSGSIRTFQRGWAYERFKTFVDYHEKYQNMKEVVIDYEQLEATAVLSYQCSPSTDYCGPFFLDGSCHLSGWVCNESEADSGKNAYISHGWGGMKLLPSFSVEAVNRQGAGGNGGGEGGQIFRTYVRMIRRGKDMLGGDVFILRGEEIVGVWEGVEFKRIPRRVLNHFLPPRKM</sequence>
<name>A0AAN7VU74_9PEZI</name>
<dbReference type="NCBIfam" id="TIGR04532">
    <property type="entry name" value="PT_fungal_PKS"/>
    <property type="match status" value="1"/>
</dbReference>
<feature type="domain" description="PKS/mFAS DH" evidence="4">
    <location>
        <begin position="9"/>
        <end position="352"/>
    </location>
</feature>
<keyword evidence="2" id="KW-0597">Phosphoprotein</keyword>
<evidence type="ECO:0000313" key="6">
    <source>
        <dbReference type="Proteomes" id="UP001310594"/>
    </source>
</evidence>
<organism evidence="5 6">
    <name type="scientific">Elasticomyces elasticus</name>
    <dbReference type="NCBI Taxonomy" id="574655"/>
    <lineage>
        <taxon>Eukaryota</taxon>
        <taxon>Fungi</taxon>
        <taxon>Dikarya</taxon>
        <taxon>Ascomycota</taxon>
        <taxon>Pezizomycotina</taxon>
        <taxon>Dothideomycetes</taxon>
        <taxon>Dothideomycetidae</taxon>
        <taxon>Mycosphaerellales</taxon>
        <taxon>Teratosphaeriaceae</taxon>
        <taxon>Elasticomyces</taxon>
    </lineage>
</organism>
<dbReference type="EMBL" id="JAVRQU010000018">
    <property type="protein sequence ID" value="KAK5693055.1"/>
    <property type="molecule type" value="Genomic_DNA"/>
</dbReference>
<evidence type="ECO:0000256" key="1">
    <source>
        <dbReference type="ARBA" id="ARBA00022450"/>
    </source>
</evidence>
<evidence type="ECO:0000256" key="3">
    <source>
        <dbReference type="PROSITE-ProRule" id="PRU01363"/>
    </source>
</evidence>
<comment type="caution">
    <text evidence="5">The sequence shown here is derived from an EMBL/GenBank/DDBJ whole genome shotgun (WGS) entry which is preliminary data.</text>
</comment>
<dbReference type="InterPro" id="IPR042104">
    <property type="entry name" value="PKS_dehydratase_sf"/>
</dbReference>
<feature type="region of interest" description="N-terminal hotdog fold" evidence="3">
    <location>
        <begin position="9"/>
        <end position="177"/>
    </location>
</feature>
<accession>A0AAN7VU74</accession>